<feature type="region of interest" description="Disordered" evidence="3">
    <location>
        <begin position="1"/>
        <end position="27"/>
    </location>
</feature>
<accession>A0A8H3UUH8</accession>
<evidence type="ECO:0000313" key="8">
    <source>
        <dbReference type="Proteomes" id="UP000447873"/>
    </source>
</evidence>
<name>A0A8H3UUH8_VENIN</name>
<dbReference type="PANTHER" id="PTHR24126">
    <property type="entry name" value="ANKYRIN REPEAT, PH AND SEC7 DOMAIN CONTAINING PROTEIN SECG-RELATED"/>
    <property type="match status" value="1"/>
</dbReference>
<protein>
    <recommendedName>
        <fullName evidence="10">Ankyrin repeat containing protein</fullName>
    </recommendedName>
</protein>
<dbReference type="SUPFAM" id="SSF48403">
    <property type="entry name" value="Ankyrin repeat"/>
    <property type="match status" value="2"/>
</dbReference>
<proteinExistence type="predicted"/>
<sequence>MRDEVRLRELARNTGAKPVGRLPPLSPPVALPNFATEDDIGKVRRRLTERRQALGYKDPSKKITNILKSKKEKQDLKNPENWTFSNAERRDLLDATIKRGGTLGSSDGPSAGFAQAIIEFPDHPPLDVNIRQQNDELIDKRARRDSASRISAVYSEWLEIVAAQANGVPFVALLCSRGTRQTALDKSLGIALSNLGSISTSNSGRTIEQLLIYGAETGEYAAKFLEAVRLGNIDVVHLFLRAPKQLHLAVLSDALLSAVKTRSSQLVAILLAHGADANYRAGAPVLSAIQQADLQLTSLLLTASLAEFDPRHASPALPLISKFPQQPKTQFLQLLLFIGIDANIEALQDELCWAVAHLQFDLIEVLLRGDVSPSSVSKAVESIPAEAPEQDALRLLRLLVAKCAKGGPWGAVLLAAVGFGHLDLCEALVANGASIDYENAHAVKLALRNQDLALVGILMKASSSPGVLAKALPQAMKMPGKAQRFDAVAKLLAKGVSGPELDIALWRATCETSLFRDPKMVDALVKHGASVNSFGESNSNCVHIVSSRGDLEMLSILCASADPPSSDITSQAIPLAFRARTQTSQSTLLKMLHILLQHGGKGVPVADTLIDVVRTADDRAICKLLIEGGADANYQNGLAIQEAFKKEVPDSLEIICTTAHIERETWAYVIPLALHPETYHPTKTRIVLTACKGHRIILDRALIHETGRSLIRQDVVSLLLELGASAGSDNAAAFKGAIRARSWTVFKILLEAHSSEQVNAKAYESCMELAPRERLPFASSLIEAGIAPAQLSRHLKQVIEEGDNDLLRLMLANGADTGADDGAGFVAAASLEDTTLFEQLVQTHPNVEALMSPLVRSITSETKLIALLTSCVGRLGSLLSSDDNELLFLAMQYHPRGHELMRFLLIHGCPGGLSRLEKLEPTMVAESFTPLLWALHQPRPGISEQVILTLLKLGHEANPDFVDETSSSTALIKAAESGRHAIIERLLELDPPIDVSVRNSEKKSALWFACRNNDIISTTMLLKAKARPNDGSLQEAARHVQPEIVSMLLAHGHDARLAHAGLTPLAELCQNATPSGPGWSSKAYRVIEKLFSAGTDPFETYGPQRKTILHLALDNDQALDITSVLLDFPQIAAHINDDAFLFEQDGICYSPCKYAQTFYQGPTTGMRDTLKQILADRNCRPRLFSKKGVQPEGAIGVPKHIEDILNMQALLSLQAAQDIKRMEEKAQAAQKIMNDDHQIALAHSTERHQTSLSQAQQLEAYENRAKQRRHDEEQRIMGERHQLNLQNEAALAVQRRQIVDADRNREFAYTKKMALLETETLEKRTSIQRKLIAEQESAAQRQQDRNLLLLNRQDESVRTRAKEMKAVAGLAGNQNQPLRLENGNEWGTVD</sequence>
<dbReference type="Proteomes" id="UP000433883">
    <property type="component" value="Unassembled WGS sequence"/>
</dbReference>
<evidence type="ECO:0000313" key="4">
    <source>
        <dbReference type="EMBL" id="KAE9975772.1"/>
    </source>
</evidence>
<evidence type="ECO:0000313" key="9">
    <source>
        <dbReference type="Proteomes" id="UP000490939"/>
    </source>
</evidence>
<dbReference type="Proteomes" id="UP000490939">
    <property type="component" value="Unassembled WGS sequence"/>
</dbReference>
<dbReference type="EMBL" id="WNWS01000174">
    <property type="protein sequence ID" value="KAE9976450.1"/>
    <property type="molecule type" value="Genomic_DNA"/>
</dbReference>
<keyword evidence="9" id="KW-1185">Reference proteome</keyword>
<evidence type="ECO:0000313" key="7">
    <source>
        <dbReference type="Proteomes" id="UP000433883"/>
    </source>
</evidence>
<feature type="compositionally biased region" description="Basic and acidic residues" evidence="3">
    <location>
        <begin position="1"/>
        <end position="11"/>
    </location>
</feature>
<dbReference type="Pfam" id="PF12796">
    <property type="entry name" value="Ank_2"/>
    <property type="match status" value="1"/>
</dbReference>
<dbReference type="EMBL" id="WNWQ01000169">
    <property type="protein sequence ID" value="KAE9975772.1"/>
    <property type="molecule type" value="Genomic_DNA"/>
</dbReference>
<keyword evidence="1" id="KW-0677">Repeat</keyword>
<evidence type="ECO:0000256" key="1">
    <source>
        <dbReference type="ARBA" id="ARBA00022737"/>
    </source>
</evidence>
<evidence type="ECO:0000256" key="2">
    <source>
        <dbReference type="ARBA" id="ARBA00023043"/>
    </source>
</evidence>
<dbReference type="OrthoDB" id="3182339at2759"/>
<gene>
    <name evidence="4" type="ORF">BLS_002406</name>
    <name evidence="6" type="ORF">EG327_004286</name>
    <name evidence="5" type="ORF">EG328_002632</name>
</gene>
<dbReference type="InterPro" id="IPR036770">
    <property type="entry name" value="Ankyrin_rpt-contain_sf"/>
</dbReference>
<comment type="caution">
    <text evidence="4">The sequence shown here is derived from an EMBL/GenBank/DDBJ whole genome shotgun (WGS) entry which is preliminary data.</text>
</comment>
<dbReference type="SMART" id="SM00248">
    <property type="entry name" value="ANK"/>
    <property type="match status" value="15"/>
</dbReference>
<evidence type="ECO:0000313" key="6">
    <source>
        <dbReference type="EMBL" id="KAE9986473.1"/>
    </source>
</evidence>
<organism evidence="4 7">
    <name type="scientific">Venturia inaequalis</name>
    <name type="common">Apple scab fungus</name>
    <dbReference type="NCBI Taxonomy" id="5025"/>
    <lineage>
        <taxon>Eukaryota</taxon>
        <taxon>Fungi</taxon>
        <taxon>Dikarya</taxon>
        <taxon>Ascomycota</taxon>
        <taxon>Pezizomycotina</taxon>
        <taxon>Dothideomycetes</taxon>
        <taxon>Pleosporomycetidae</taxon>
        <taxon>Venturiales</taxon>
        <taxon>Venturiaceae</taxon>
        <taxon>Venturia</taxon>
    </lineage>
</organism>
<feature type="region of interest" description="Disordered" evidence="3">
    <location>
        <begin position="1367"/>
        <end position="1390"/>
    </location>
</feature>
<reference evidence="4 7" key="1">
    <citation type="submission" date="2019-11" db="EMBL/GenBank/DDBJ databases">
        <title>Venturia inaequalis Genome Resource.</title>
        <authorList>
            <person name="Lichtner F.J."/>
        </authorList>
    </citation>
    <scope>NUCLEOTIDE SEQUENCE [LARGE SCALE GENOMIC DNA]</scope>
    <source>
        <strain evidence="5 8">120213</strain>
        <strain evidence="4">Bline_iso_100314</strain>
        <strain evidence="6 9">DMI_063113</strain>
    </source>
</reference>
<dbReference type="InterPro" id="IPR002110">
    <property type="entry name" value="Ankyrin_rpt"/>
</dbReference>
<dbReference type="EMBL" id="WNWR01000258">
    <property type="protein sequence ID" value="KAE9986473.1"/>
    <property type="molecule type" value="Genomic_DNA"/>
</dbReference>
<evidence type="ECO:0000256" key="3">
    <source>
        <dbReference type="SAM" id="MobiDB-lite"/>
    </source>
</evidence>
<evidence type="ECO:0000313" key="5">
    <source>
        <dbReference type="EMBL" id="KAE9976450.1"/>
    </source>
</evidence>
<dbReference type="Gene3D" id="1.25.40.20">
    <property type="entry name" value="Ankyrin repeat-containing domain"/>
    <property type="match status" value="5"/>
</dbReference>
<keyword evidence="2" id="KW-0040">ANK repeat</keyword>
<evidence type="ECO:0008006" key="10">
    <source>
        <dbReference type="Google" id="ProtNLM"/>
    </source>
</evidence>
<dbReference type="Proteomes" id="UP000447873">
    <property type="component" value="Unassembled WGS sequence"/>
</dbReference>